<dbReference type="CDD" id="cd02440">
    <property type="entry name" value="AdoMet_MTases"/>
    <property type="match status" value="1"/>
</dbReference>
<reference evidence="1" key="1">
    <citation type="submission" date="2020-11" db="EMBL/GenBank/DDBJ databases">
        <title>Bacterial whole genome sequence for Caenimonas sp. DR4.4.</title>
        <authorList>
            <person name="Le V."/>
            <person name="Ko S.-R."/>
            <person name="Ahn C.-Y."/>
            <person name="Oh H.-M."/>
        </authorList>
    </citation>
    <scope>NUCLEOTIDE SEQUENCE</scope>
    <source>
        <strain evidence="1">DR4.4</strain>
    </source>
</reference>
<dbReference type="RefSeq" id="WP_196984852.1">
    <property type="nucleotide sequence ID" value="NZ_JADWYS010000001.1"/>
</dbReference>
<dbReference type="InterPro" id="IPR029063">
    <property type="entry name" value="SAM-dependent_MTases_sf"/>
</dbReference>
<comment type="caution">
    <text evidence="1">The sequence shown here is derived from an EMBL/GenBank/DDBJ whole genome shotgun (WGS) entry which is preliminary data.</text>
</comment>
<dbReference type="GO" id="GO:0032259">
    <property type="term" value="P:methylation"/>
    <property type="evidence" value="ECO:0007669"/>
    <property type="project" value="UniProtKB-KW"/>
</dbReference>
<accession>A0A931H1M6</accession>
<dbReference type="AlphaFoldDB" id="A0A931H1M6"/>
<dbReference type="Gene3D" id="3.40.50.150">
    <property type="entry name" value="Vaccinia Virus protein VP39"/>
    <property type="match status" value="1"/>
</dbReference>
<dbReference type="EMBL" id="JADWYS010000001">
    <property type="protein sequence ID" value="MBG9386893.1"/>
    <property type="molecule type" value="Genomic_DNA"/>
</dbReference>
<name>A0A931H1M6_9BURK</name>
<dbReference type="Proteomes" id="UP000651050">
    <property type="component" value="Unassembled WGS sequence"/>
</dbReference>
<dbReference type="PANTHER" id="PTHR14614">
    <property type="entry name" value="HEPATOCELLULAR CARCINOMA-ASSOCIATED ANTIGEN"/>
    <property type="match status" value="1"/>
</dbReference>
<dbReference type="Pfam" id="PF10294">
    <property type="entry name" value="Methyltransf_16"/>
    <property type="match status" value="1"/>
</dbReference>
<evidence type="ECO:0000313" key="1">
    <source>
        <dbReference type="EMBL" id="MBG9386893.1"/>
    </source>
</evidence>
<proteinExistence type="predicted"/>
<organism evidence="1 2">
    <name type="scientific">Caenimonas aquaedulcis</name>
    <dbReference type="NCBI Taxonomy" id="2793270"/>
    <lineage>
        <taxon>Bacteria</taxon>
        <taxon>Pseudomonadati</taxon>
        <taxon>Pseudomonadota</taxon>
        <taxon>Betaproteobacteria</taxon>
        <taxon>Burkholderiales</taxon>
        <taxon>Comamonadaceae</taxon>
        <taxon>Caenimonas</taxon>
    </lineage>
</organism>
<evidence type="ECO:0000313" key="2">
    <source>
        <dbReference type="Proteomes" id="UP000651050"/>
    </source>
</evidence>
<keyword evidence="1" id="KW-0808">Transferase</keyword>
<keyword evidence="2" id="KW-1185">Reference proteome</keyword>
<sequence length="229" mass="24808">MPSATLPAPSAPGYQVKFETIAGTGDDLKLRSLLDRQQFHDPLGEAERAGVPPAQWPLFGMLWPSGRVLAHAMQTFELDGLRVLEVGCGLGLASLVVHRRGGDVTASDCHPLAAAFLAENLRLNGLAPMKYLRGDWTGQNPGLGRFDLIIGSDVLYDREHPVSLSHFIDRHSAMSVEVVIADPGRGNQSRFGRSMATLGYSHSEQPIRSLPGGGAYKGKLHSWRRSAFS</sequence>
<dbReference type="SUPFAM" id="SSF53335">
    <property type="entry name" value="S-adenosyl-L-methionine-dependent methyltransferases"/>
    <property type="match status" value="1"/>
</dbReference>
<gene>
    <name evidence="1" type="ORF">I5803_02550</name>
</gene>
<protein>
    <submittedName>
        <fullName evidence="1">Methyltransferase domain-containing protein</fullName>
    </submittedName>
</protein>
<keyword evidence="1" id="KW-0489">Methyltransferase</keyword>
<dbReference type="InterPro" id="IPR019410">
    <property type="entry name" value="Methyltransf_16"/>
</dbReference>
<dbReference type="GO" id="GO:0008168">
    <property type="term" value="F:methyltransferase activity"/>
    <property type="evidence" value="ECO:0007669"/>
    <property type="project" value="UniProtKB-KW"/>
</dbReference>